<feature type="compositionally biased region" description="Basic and acidic residues" evidence="10">
    <location>
        <begin position="195"/>
        <end position="205"/>
    </location>
</feature>
<keyword evidence="3" id="KW-0678">Repressor</keyword>
<feature type="region of interest" description="Disordered" evidence="10">
    <location>
        <begin position="347"/>
        <end position="412"/>
    </location>
</feature>
<comment type="function">
    <text evidence="9">Acts as a transcriptional repressor.</text>
</comment>
<reference evidence="14" key="1">
    <citation type="submission" date="2025-08" db="UniProtKB">
        <authorList>
            <consortium name="Ensembl"/>
        </authorList>
    </citation>
    <scope>IDENTIFICATION</scope>
</reference>
<evidence type="ECO:0000259" key="11">
    <source>
        <dbReference type="Pfam" id="PF11261"/>
    </source>
</evidence>
<feature type="domain" description="Interferon regulatory factor 2-binding protein 1/2-like C3HC4 zinc finger" evidence="12">
    <location>
        <begin position="418"/>
        <end position="489"/>
    </location>
</feature>
<sequence length="501" mass="53770">MSSPQVSSSRRQSCYLCDLPRMPWAMIWDFTEPVCRGCVNYEGADRIEFVIETTRHLKRAHGFQEGRSPAGGPGKEPLNHHQQADGAGKSQQPGLDRYSLGADSRAQFYSGHSSSRLPNGLGGPNGFKADEGPPELNRQSPNSRSRSHAGLVSVNVPPNLLPQTLLNGPVPHGMASRVGLSDTGGKRPASVSSTDQDRELKEKQRNAEVLAELSESLRNRQEEWASKPKAVRDTLVALSGCTPFDVRFKKDHALLGRVFAFDAVSGSRTGVRKRKASPEPDSAEEQQRQQWISSQAEALKLSMAAGSFSGPPPPHGSGHRATPPESAAPSQNGQSPMAALMSVADTLGNAHSPNKDRDSVHSTTSSRHTSSSPVSPASVSGQRRLSSRNGDLGLSAPTQEQVHAQSVPDSPMANSGPLCCTICHERLEDTHFVQCPSVPNHKFCFPCSRESIKAQGASGEVYCPSGDKCPLVGSNVPWAFMQGEIATILAGDVKVKKERDP</sequence>
<evidence type="ECO:0000256" key="4">
    <source>
        <dbReference type="ARBA" id="ARBA00022723"/>
    </source>
</evidence>
<protein>
    <submittedName>
        <fullName evidence="14">Interferon regulatory factor 2 binding protein-like</fullName>
    </submittedName>
</protein>
<feature type="compositionally biased region" description="Polar residues" evidence="10">
    <location>
        <begin position="396"/>
        <end position="408"/>
    </location>
</feature>
<comment type="subcellular location">
    <subcellularLocation>
        <location evidence="1">Nucleus</location>
    </subcellularLocation>
</comment>
<organism evidence="14 15">
    <name type="scientific">Amphilophus citrinellus</name>
    <name type="common">Midas cichlid</name>
    <name type="synonym">Cichlasoma citrinellum</name>
    <dbReference type="NCBI Taxonomy" id="61819"/>
    <lineage>
        <taxon>Eukaryota</taxon>
        <taxon>Metazoa</taxon>
        <taxon>Chordata</taxon>
        <taxon>Craniata</taxon>
        <taxon>Vertebrata</taxon>
        <taxon>Euteleostomi</taxon>
        <taxon>Actinopterygii</taxon>
        <taxon>Neopterygii</taxon>
        <taxon>Teleostei</taxon>
        <taxon>Neoteleostei</taxon>
        <taxon>Acanthomorphata</taxon>
        <taxon>Ovalentaria</taxon>
        <taxon>Cichlomorphae</taxon>
        <taxon>Cichliformes</taxon>
        <taxon>Cichlidae</taxon>
        <taxon>New World cichlids</taxon>
        <taxon>Cichlasomatinae</taxon>
        <taxon>Heroini</taxon>
        <taxon>Amphilophus</taxon>
    </lineage>
</organism>
<dbReference type="PANTHER" id="PTHR10816:SF14">
    <property type="entry name" value="E3 UBIQUITIN-PROTEIN LIGASE IRF2BPL-RELATED"/>
    <property type="match status" value="1"/>
</dbReference>
<name>A0A3Q0TCF4_AMPCI</name>
<keyword evidence="8" id="KW-0539">Nucleus</keyword>
<keyword evidence="15" id="KW-1185">Reference proteome</keyword>
<dbReference type="InterPro" id="IPR044882">
    <property type="entry name" value="I2BP1/2_C3HC4-RING_sf"/>
</dbReference>
<comment type="similarity">
    <text evidence="2">Belongs to the IRF2BP family.</text>
</comment>
<evidence type="ECO:0000259" key="12">
    <source>
        <dbReference type="Pfam" id="PF25454"/>
    </source>
</evidence>
<dbReference type="SUPFAM" id="SSF57850">
    <property type="entry name" value="RING/U-box"/>
    <property type="match status" value="1"/>
</dbReference>
<evidence type="ECO:0000256" key="9">
    <source>
        <dbReference type="ARBA" id="ARBA00059947"/>
    </source>
</evidence>
<evidence type="ECO:0000256" key="2">
    <source>
        <dbReference type="ARBA" id="ARBA00010802"/>
    </source>
</evidence>
<dbReference type="InterPro" id="IPR057414">
    <property type="entry name" value="Zf-C3HC4_IRF-2BP1_2"/>
</dbReference>
<evidence type="ECO:0000256" key="7">
    <source>
        <dbReference type="ARBA" id="ARBA00023054"/>
    </source>
</evidence>
<dbReference type="GO" id="GO:0006357">
    <property type="term" value="P:regulation of transcription by RNA polymerase II"/>
    <property type="evidence" value="ECO:0007669"/>
    <property type="project" value="TreeGrafter"/>
</dbReference>
<evidence type="ECO:0000256" key="5">
    <source>
        <dbReference type="ARBA" id="ARBA00022771"/>
    </source>
</evidence>
<proteinExistence type="inferred from homology"/>
<evidence type="ECO:0000256" key="6">
    <source>
        <dbReference type="ARBA" id="ARBA00022833"/>
    </source>
</evidence>
<dbReference type="Pfam" id="PF11261">
    <property type="entry name" value="IRF-2BP1_2"/>
    <property type="match status" value="1"/>
</dbReference>
<reference evidence="14" key="2">
    <citation type="submission" date="2025-09" db="UniProtKB">
        <authorList>
            <consortium name="Ensembl"/>
        </authorList>
    </citation>
    <scope>IDENTIFICATION</scope>
</reference>
<feature type="region of interest" description="Disordered" evidence="10">
    <location>
        <begin position="304"/>
        <end position="335"/>
    </location>
</feature>
<dbReference type="InterPro" id="IPR058682">
    <property type="entry name" value="IRF-2BP1/2-like_M"/>
</dbReference>
<dbReference type="GO" id="GO:0003714">
    <property type="term" value="F:transcription corepressor activity"/>
    <property type="evidence" value="ECO:0007669"/>
    <property type="project" value="TreeGrafter"/>
</dbReference>
<evidence type="ECO:0000259" key="13">
    <source>
        <dbReference type="Pfam" id="PF25457"/>
    </source>
</evidence>
<dbReference type="InterPro" id="IPR022750">
    <property type="entry name" value="IRF-2BP1_2-like_Znf"/>
</dbReference>
<dbReference type="Gene3D" id="1.10.10.1580">
    <property type="entry name" value="Interferon regulatory factor 2-binding protein"/>
    <property type="match status" value="1"/>
</dbReference>
<dbReference type="AlphaFoldDB" id="A0A3Q0TCF4"/>
<dbReference type="Proteomes" id="UP000261340">
    <property type="component" value="Unplaced"/>
</dbReference>
<evidence type="ECO:0000256" key="8">
    <source>
        <dbReference type="ARBA" id="ARBA00023242"/>
    </source>
</evidence>
<dbReference type="FunFam" id="1.10.10.1580:FF:000001">
    <property type="entry name" value="interferon regulatory factor 2-binding protein 2"/>
    <property type="match status" value="1"/>
</dbReference>
<dbReference type="GO" id="GO:0005634">
    <property type="term" value="C:nucleus"/>
    <property type="evidence" value="ECO:0007669"/>
    <property type="project" value="UniProtKB-SubCell"/>
</dbReference>
<dbReference type="PANTHER" id="PTHR10816">
    <property type="entry name" value="MYELIN TRANSCRIPTION FACTOR 1-RELATED"/>
    <property type="match status" value="1"/>
</dbReference>
<feature type="region of interest" description="Disordered" evidence="10">
    <location>
        <begin position="61"/>
        <end position="205"/>
    </location>
</feature>
<dbReference type="CDD" id="cd16717">
    <property type="entry name" value="vRING-HC_IRF2BPL"/>
    <property type="match status" value="1"/>
</dbReference>
<dbReference type="Ensembl" id="ENSACIT00000030575.1">
    <property type="protein sequence ID" value="ENSACIP00000029796.1"/>
    <property type="gene ID" value="ENSACIG00000023066.1"/>
</dbReference>
<keyword evidence="4" id="KW-0479">Metal-binding</keyword>
<feature type="compositionally biased region" description="Low complexity" evidence="10">
    <location>
        <begin position="361"/>
        <end position="380"/>
    </location>
</feature>
<evidence type="ECO:0000313" key="14">
    <source>
        <dbReference type="Ensembl" id="ENSACIP00000029796.1"/>
    </source>
</evidence>
<dbReference type="Pfam" id="PF25454">
    <property type="entry name" value="zf-C3HC4_IRF-2BP1_2"/>
    <property type="match status" value="1"/>
</dbReference>
<evidence type="ECO:0000256" key="1">
    <source>
        <dbReference type="ARBA" id="ARBA00004123"/>
    </source>
</evidence>
<evidence type="ECO:0000256" key="10">
    <source>
        <dbReference type="SAM" id="MobiDB-lite"/>
    </source>
</evidence>
<dbReference type="STRING" id="61819.ENSACIP00000029796"/>
<evidence type="ECO:0000256" key="3">
    <source>
        <dbReference type="ARBA" id="ARBA00022491"/>
    </source>
</evidence>
<keyword evidence="5" id="KW-0863">Zinc-finger</keyword>
<feature type="region of interest" description="Disordered" evidence="10">
    <location>
        <begin position="266"/>
        <end position="292"/>
    </location>
</feature>
<dbReference type="OMA" id="GAQMNVP"/>
<accession>A0A3Q0TCF4</accession>
<dbReference type="GO" id="GO:0008270">
    <property type="term" value="F:zinc ion binding"/>
    <property type="evidence" value="ECO:0007669"/>
    <property type="project" value="UniProtKB-KW"/>
</dbReference>
<dbReference type="GeneTree" id="ENSGT00940000162596"/>
<evidence type="ECO:0000313" key="15">
    <source>
        <dbReference type="Proteomes" id="UP000261340"/>
    </source>
</evidence>
<feature type="domain" description="IRF-2BP1/2-like middle" evidence="13">
    <location>
        <begin position="193"/>
        <end position="270"/>
    </location>
</feature>
<dbReference type="Pfam" id="PF25457">
    <property type="entry name" value="IRF-2BP1_2_M"/>
    <property type="match status" value="1"/>
</dbReference>
<feature type="domain" description="Interferon regulatory factor 2-binding protein 1/2-like zinc finger" evidence="11">
    <location>
        <begin position="10"/>
        <end position="61"/>
    </location>
</feature>
<keyword evidence="6" id="KW-0862">Zinc</keyword>
<keyword evidence="7" id="KW-0175">Coiled coil</keyword>